<evidence type="ECO:0008006" key="3">
    <source>
        <dbReference type="Google" id="ProtNLM"/>
    </source>
</evidence>
<keyword evidence="2" id="KW-1185">Reference proteome</keyword>
<name>A0A6N9TNA5_DISTH</name>
<gene>
    <name evidence="1" type="ORF">G3N55_07760</name>
</gene>
<dbReference type="RefSeq" id="WP_163298868.1">
    <property type="nucleotide sequence ID" value="NZ_JAAGRR010000080.1"/>
</dbReference>
<dbReference type="EMBL" id="JAAGRR010000080">
    <property type="protein sequence ID" value="NDY42735.1"/>
    <property type="molecule type" value="Genomic_DNA"/>
</dbReference>
<protein>
    <recommendedName>
        <fullName evidence="3">YkgJ family cysteine cluster protein</fullName>
    </recommendedName>
</protein>
<dbReference type="Pfam" id="PF03692">
    <property type="entry name" value="CxxCxxCC"/>
    <property type="match status" value="1"/>
</dbReference>
<organism evidence="1 2">
    <name type="scientific">Dissulfurirhabdus thermomarina</name>
    <dbReference type="NCBI Taxonomy" id="1765737"/>
    <lineage>
        <taxon>Bacteria</taxon>
        <taxon>Deltaproteobacteria</taxon>
        <taxon>Dissulfurirhabdaceae</taxon>
        <taxon>Dissulfurirhabdus</taxon>
    </lineage>
</organism>
<evidence type="ECO:0000313" key="2">
    <source>
        <dbReference type="Proteomes" id="UP000469346"/>
    </source>
</evidence>
<accession>A0A6N9TNA5</accession>
<comment type="caution">
    <text evidence="1">The sequence shown here is derived from an EMBL/GenBank/DDBJ whole genome shotgun (WGS) entry which is preliminary data.</text>
</comment>
<sequence>MTTGADNAAALRAVYAFHQEFLEGWGFACEAGCAACCTVNVTLTSLEARHLLAEAGAAAADLAARVAAAPGAGYRPAATLNEVAAFCLRGEAPPADEAEHAAGACPLLDPGGRCACYPGRPFACRAMVSRARCRPGGAAEMDPFLVTVNLVLCQVIEHLDRGGVSGNLGDVVPYCHGAATEPPPGLLRNRPLPGLLVPPEERGRFTAFWRRLRRRPVGRGALGDFLPETAAA</sequence>
<reference evidence="1 2" key="1">
    <citation type="submission" date="2020-02" db="EMBL/GenBank/DDBJ databases">
        <title>Comparative genomics of sulfur disproportionating microorganisms.</title>
        <authorList>
            <person name="Ward L.M."/>
            <person name="Bertran E."/>
            <person name="Johnston D.T."/>
        </authorList>
    </citation>
    <scope>NUCLEOTIDE SEQUENCE [LARGE SCALE GENOMIC DNA]</scope>
    <source>
        <strain evidence="1 2">DSM 100025</strain>
    </source>
</reference>
<evidence type="ECO:0000313" key="1">
    <source>
        <dbReference type="EMBL" id="NDY42735.1"/>
    </source>
</evidence>
<proteinExistence type="predicted"/>
<dbReference type="InterPro" id="IPR005358">
    <property type="entry name" value="Puta_zinc/iron-chelating_dom"/>
</dbReference>
<dbReference type="Proteomes" id="UP000469346">
    <property type="component" value="Unassembled WGS sequence"/>
</dbReference>
<dbReference type="AlphaFoldDB" id="A0A6N9TNA5"/>